<reference evidence="2 3" key="1">
    <citation type="submission" date="2024-01" db="EMBL/GenBank/DDBJ databases">
        <title>Pedobacter sp. nov., isolated from oil-contaminated soil.</title>
        <authorList>
            <person name="Le N.T.T."/>
        </authorList>
    </citation>
    <scope>NUCLEOTIDE SEQUENCE [LARGE SCALE GENOMIC DNA]</scope>
    <source>
        <strain evidence="2 3">VNH31</strain>
    </source>
</reference>
<dbReference type="EMBL" id="JAZDQU010000001">
    <property type="protein sequence ID" value="MEE1884408.1"/>
    <property type="molecule type" value="Genomic_DNA"/>
</dbReference>
<dbReference type="Proteomes" id="UP001337681">
    <property type="component" value="Unassembled WGS sequence"/>
</dbReference>
<keyword evidence="1" id="KW-0812">Transmembrane</keyword>
<keyword evidence="1" id="KW-0472">Membrane</keyword>
<keyword evidence="3" id="KW-1185">Reference proteome</keyword>
<evidence type="ECO:0000313" key="2">
    <source>
        <dbReference type="EMBL" id="MEE1884408.1"/>
    </source>
</evidence>
<accession>A0ABU7H055</accession>
<feature type="transmembrane region" description="Helical" evidence="1">
    <location>
        <begin position="7"/>
        <end position="23"/>
    </location>
</feature>
<name>A0ABU7H055_9SPHI</name>
<organism evidence="2 3">
    <name type="scientific">Pedobacter flavus</name>
    <dbReference type="NCBI Taxonomy" id="3113906"/>
    <lineage>
        <taxon>Bacteria</taxon>
        <taxon>Pseudomonadati</taxon>
        <taxon>Bacteroidota</taxon>
        <taxon>Sphingobacteriia</taxon>
        <taxon>Sphingobacteriales</taxon>
        <taxon>Sphingobacteriaceae</taxon>
        <taxon>Pedobacter</taxon>
    </lineage>
</organism>
<dbReference type="InterPro" id="IPR021215">
    <property type="entry name" value="DUF2752"/>
</dbReference>
<dbReference type="RefSeq" id="WP_330145324.1">
    <property type="nucleotide sequence ID" value="NZ_JAZDQU010000001.1"/>
</dbReference>
<proteinExistence type="predicted"/>
<feature type="transmembrane region" description="Helical" evidence="1">
    <location>
        <begin position="67"/>
        <end position="86"/>
    </location>
</feature>
<evidence type="ECO:0000313" key="3">
    <source>
        <dbReference type="Proteomes" id="UP001337681"/>
    </source>
</evidence>
<gene>
    <name evidence="2" type="ORF">VRU49_03140</name>
</gene>
<sequence length="95" mass="10882">MKTFSVFSFELCFWIVAILLLWTSNPNNHHFSLCPLVNLGIDWCPGCGIGRSISWILKGNIKESFNAHWFGVPALIVLICRIITLIRIKYFKIAN</sequence>
<evidence type="ECO:0000256" key="1">
    <source>
        <dbReference type="SAM" id="Phobius"/>
    </source>
</evidence>
<protein>
    <submittedName>
        <fullName evidence="2">DUF2752 domain-containing protein</fullName>
    </submittedName>
</protein>
<keyword evidence="1" id="KW-1133">Transmembrane helix</keyword>
<comment type="caution">
    <text evidence="2">The sequence shown here is derived from an EMBL/GenBank/DDBJ whole genome shotgun (WGS) entry which is preliminary data.</text>
</comment>
<dbReference type="Pfam" id="PF10825">
    <property type="entry name" value="DUF2752"/>
    <property type="match status" value="1"/>
</dbReference>